<dbReference type="RefSeq" id="WP_166197042.1">
    <property type="nucleotide sequence ID" value="NZ_JAAOIV010000008.1"/>
</dbReference>
<dbReference type="AlphaFoldDB" id="A0A967B2J7"/>
<dbReference type="Proteomes" id="UP000744769">
    <property type="component" value="Unassembled WGS sequence"/>
</dbReference>
<evidence type="ECO:0000313" key="1">
    <source>
        <dbReference type="EMBL" id="NHN56368.1"/>
    </source>
</evidence>
<reference evidence="1" key="1">
    <citation type="submission" date="2020-03" db="EMBL/GenBank/DDBJ databases">
        <title>Draft sequencing of Calidifontibacter sp. DB0510.</title>
        <authorList>
            <person name="Kim D.-U."/>
        </authorList>
    </citation>
    <scope>NUCLEOTIDE SEQUENCE</scope>
    <source>
        <strain evidence="1">DB0510</strain>
    </source>
</reference>
<keyword evidence="2" id="KW-1185">Reference proteome</keyword>
<name>A0A967B2J7_9MICO</name>
<dbReference type="EMBL" id="JAAOIV010000008">
    <property type="protein sequence ID" value="NHN56368.1"/>
    <property type="molecule type" value="Genomic_DNA"/>
</dbReference>
<proteinExistence type="predicted"/>
<accession>A0A967B2J7</accession>
<sequence>MGEALVWDREAAAYIGSRSSRYPAAINLRTEWAQEAMNDIDLAALEPDPKSRIGACRFIGFSPSAGRVIVIVAYRDLDGDLHGVNAWPATGADLTIYQEGRDDDSRK</sequence>
<organism evidence="1 2">
    <name type="scientific">Metallococcus carri</name>
    <dbReference type="NCBI Taxonomy" id="1656884"/>
    <lineage>
        <taxon>Bacteria</taxon>
        <taxon>Bacillati</taxon>
        <taxon>Actinomycetota</taxon>
        <taxon>Actinomycetes</taxon>
        <taxon>Micrococcales</taxon>
        <taxon>Dermacoccaceae</taxon>
        <taxon>Metallococcus</taxon>
    </lineage>
</organism>
<protein>
    <recommendedName>
        <fullName evidence="3">BrnT family toxin</fullName>
    </recommendedName>
</protein>
<evidence type="ECO:0000313" key="2">
    <source>
        <dbReference type="Proteomes" id="UP000744769"/>
    </source>
</evidence>
<evidence type="ECO:0008006" key="3">
    <source>
        <dbReference type="Google" id="ProtNLM"/>
    </source>
</evidence>
<gene>
    <name evidence="1" type="ORF">G9U51_11325</name>
</gene>
<comment type="caution">
    <text evidence="1">The sequence shown here is derived from an EMBL/GenBank/DDBJ whole genome shotgun (WGS) entry which is preliminary data.</text>
</comment>